<dbReference type="PROSITE" id="PS00198">
    <property type="entry name" value="4FE4S_FER_1"/>
    <property type="match status" value="1"/>
</dbReference>
<dbReference type="PROSITE" id="PS51379">
    <property type="entry name" value="4FE4S_FER_2"/>
    <property type="match status" value="1"/>
</dbReference>
<comment type="caution">
    <text evidence="5">The sequence shown here is derived from an EMBL/GenBank/DDBJ whole genome shotgun (WGS) entry which is preliminary data.</text>
</comment>
<dbReference type="PANTHER" id="PTHR42827:SF1">
    <property type="entry name" value="IRON-SULFUR CLUSTER-BINDING PROTEIN"/>
    <property type="match status" value="1"/>
</dbReference>
<sequence>MDCLSAEIRKRLIEKGASMVGFADLKDIPENQREGYRYGISIAVALDPSIISGIGSGPTKDYYDEYIRKNNLLDELDEYAAEIIKSHGFRALPKIRKSVTTDETILKTTLPHKTVATRAGIGWIGKCALLVTKEFGSAVRLSSVLTDAKLEVGLPTNESKCGACNMCKNLCPANAVLGVNWKVNMDRDNYFHAFKCRNEGRKRSDKLGVEERICGRCILACPWTQKYLRLEENKTII</sequence>
<dbReference type="InterPro" id="IPR017900">
    <property type="entry name" value="4Fe4S_Fe_S_CS"/>
</dbReference>
<organism evidence="5 6">
    <name type="scientific">Clostridium mobile</name>
    <dbReference type="NCBI Taxonomy" id="2841512"/>
    <lineage>
        <taxon>Bacteria</taxon>
        <taxon>Bacillati</taxon>
        <taxon>Bacillota</taxon>
        <taxon>Clostridia</taxon>
        <taxon>Eubacteriales</taxon>
        <taxon>Clostridiaceae</taxon>
        <taxon>Clostridium</taxon>
    </lineage>
</organism>
<reference evidence="5 6" key="1">
    <citation type="submission" date="2021-06" db="EMBL/GenBank/DDBJ databases">
        <authorList>
            <person name="Sun Q."/>
            <person name="Li D."/>
        </authorList>
    </citation>
    <scope>NUCLEOTIDE SEQUENCE [LARGE SCALE GENOMIC DNA]</scope>
    <source>
        <strain evidence="5 6">MSJ-11</strain>
    </source>
</reference>
<keyword evidence="2" id="KW-0408">Iron</keyword>
<evidence type="ECO:0000256" key="1">
    <source>
        <dbReference type="ARBA" id="ARBA00022723"/>
    </source>
</evidence>
<dbReference type="InterPro" id="IPR017896">
    <property type="entry name" value="4Fe4S_Fe-S-bd"/>
</dbReference>
<evidence type="ECO:0000313" key="5">
    <source>
        <dbReference type="EMBL" id="MBU5484410.1"/>
    </source>
</evidence>
<evidence type="ECO:0000256" key="3">
    <source>
        <dbReference type="ARBA" id="ARBA00023014"/>
    </source>
</evidence>
<feature type="domain" description="4Fe-4S ferredoxin-type" evidence="4">
    <location>
        <begin position="152"/>
        <end position="182"/>
    </location>
</feature>
<dbReference type="Proteomes" id="UP000726170">
    <property type="component" value="Unassembled WGS sequence"/>
</dbReference>
<dbReference type="PANTHER" id="PTHR42827">
    <property type="entry name" value="IRON-SULFUR CLUSTER-BINDING PROTEIN-RELATED"/>
    <property type="match status" value="1"/>
</dbReference>
<evidence type="ECO:0000313" key="6">
    <source>
        <dbReference type="Proteomes" id="UP000726170"/>
    </source>
</evidence>
<evidence type="ECO:0000256" key="2">
    <source>
        <dbReference type="ARBA" id="ARBA00023004"/>
    </source>
</evidence>
<name>A0ABS6EGS5_9CLOT</name>
<dbReference type="RefSeq" id="WP_216438887.1">
    <property type="nucleotide sequence ID" value="NZ_JAHLQF010000002.1"/>
</dbReference>
<keyword evidence="6" id="KW-1185">Reference proteome</keyword>
<gene>
    <name evidence="5" type="ORF">KQI86_08725</name>
</gene>
<protein>
    <submittedName>
        <fullName evidence="5">Epoxyqueuosine reductase</fullName>
    </submittedName>
</protein>
<evidence type="ECO:0000259" key="4">
    <source>
        <dbReference type="PROSITE" id="PS51379"/>
    </source>
</evidence>
<keyword evidence="3" id="KW-0411">Iron-sulfur</keyword>
<accession>A0ABS6EGS5</accession>
<keyword evidence="1" id="KW-0479">Metal-binding</keyword>
<dbReference type="EMBL" id="JAHLQF010000002">
    <property type="protein sequence ID" value="MBU5484410.1"/>
    <property type="molecule type" value="Genomic_DNA"/>
</dbReference>
<proteinExistence type="predicted"/>